<evidence type="ECO:0000256" key="3">
    <source>
        <dbReference type="ARBA" id="ARBA00022475"/>
    </source>
</evidence>
<evidence type="ECO:0000256" key="6">
    <source>
        <dbReference type="ARBA" id="ARBA00023136"/>
    </source>
</evidence>
<sequence length="523" mass="55946">MAGNKQWAAPLRNVVVLLLVWEVVGRLDLIADGALPGVSEILIGLWNDRSDYPLHVWETLKASGLGFVIGNLLGVVAGIFFVLIPVSLRVFRGLNIAIFALPPIAIAPILSLTLSGLTPRVVLAALGCYFVTMTATVIGLSQSDSRAADLIRVYGGSNWLIMRMVQFRSALPSILSGFRVAAPNAVLGAILAEFGGGGRWGLGAYLLGSLGRAEPERLWGIGVVATLIAGLAYGVFALMSHRFVGASRAVTMNMSVPEKAGDGSNRPLSSILAGAMAVLLPFLFWWAFIRLLDVPAMISKTPIGVVEYLFFSPAAQSAQERLIAALWETLPITGIGLLCGLSFAFLLAISSRLFPAFLRAFMPVALVTQTMPLVALTPLLVLLLGRGTSLTLWVTISVTFFPAFVILAQGISMVPRATRELAMAYGASAGQELRIITIPASMPYLFAATRLTVPRALLGVMIAEWLATGKGLGNLLNQSRGYMDYGMIWTVAALSVILAVVFYQLVVVVERRVLLRMGMSTAE</sequence>
<keyword evidence="3" id="KW-1003">Cell membrane</keyword>
<feature type="transmembrane region" description="Helical" evidence="7">
    <location>
        <begin position="121"/>
        <end position="140"/>
    </location>
</feature>
<evidence type="ECO:0000256" key="5">
    <source>
        <dbReference type="ARBA" id="ARBA00022989"/>
    </source>
</evidence>
<dbReference type="GO" id="GO:0055085">
    <property type="term" value="P:transmembrane transport"/>
    <property type="evidence" value="ECO:0007669"/>
    <property type="project" value="InterPro"/>
</dbReference>
<dbReference type="PANTHER" id="PTHR30151:SF20">
    <property type="entry name" value="ABC TRANSPORTER PERMEASE PROTEIN HI_0355-RELATED"/>
    <property type="match status" value="1"/>
</dbReference>
<dbReference type="SUPFAM" id="SSF161098">
    <property type="entry name" value="MetI-like"/>
    <property type="match status" value="2"/>
</dbReference>
<keyword evidence="6 7" id="KW-0472">Membrane</keyword>
<dbReference type="Proteomes" id="UP000253061">
    <property type="component" value="Unassembled WGS sequence"/>
</dbReference>
<dbReference type="CDD" id="cd06261">
    <property type="entry name" value="TM_PBP2"/>
    <property type="match status" value="2"/>
</dbReference>
<evidence type="ECO:0000259" key="8">
    <source>
        <dbReference type="PROSITE" id="PS50928"/>
    </source>
</evidence>
<keyword evidence="5 7" id="KW-1133">Transmembrane helix</keyword>
<dbReference type="Pfam" id="PF00528">
    <property type="entry name" value="BPD_transp_1"/>
    <property type="match status" value="2"/>
</dbReference>
<dbReference type="PROSITE" id="PS50928">
    <property type="entry name" value="ABC_TM1"/>
    <property type="match status" value="2"/>
</dbReference>
<feature type="transmembrane region" description="Helical" evidence="7">
    <location>
        <begin position="268"/>
        <end position="289"/>
    </location>
</feature>
<feature type="transmembrane region" description="Helical" evidence="7">
    <location>
        <begin position="62"/>
        <end position="84"/>
    </location>
</feature>
<evidence type="ECO:0000256" key="2">
    <source>
        <dbReference type="ARBA" id="ARBA00022448"/>
    </source>
</evidence>
<feature type="domain" description="ABC transmembrane type-1" evidence="8">
    <location>
        <begin position="326"/>
        <end position="509"/>
    </location>
</feature>
<dbReference type="AlphaFoldDB" id="A0A367V9D3"/>
<feature type="domain" description="ABC transmembrane type-1" evidence="8">
    <location>
        <begin position="56"/>
        <end position="240"/>
    </location>
</feature>
<dbReference type="GO" id="GO:0005886">
    <property type="term" value="C:plasma membrane"/>
    <property type="evidence" value="ECO:0007669"/>
    <property type="project" value="UniProtKB-SubCell"/>
</dbReference>
<comment type="subcellular location">
    <subcellularLocation>
        <location evidence="1 7">Cell membrane</location>
        <topology evidence="1 7">Multi-pass membrane protein</topology>
    </subcellularLocation>
</comment>
<feature type="transmembrane region" description="Helical" evidence="7">
    <location>
        <begin position="390"/>
        <end position="411"/>
    </location>
</feature>
<reference evidence="9 10" key="1">
    <citation type="submission" date="2014-07" db="EMBL/GenBank/DDBJ databases">
        <title>Draft genome sequence of Thalassospira profundimaris R8-17.</title>
        <authorList>
            <person name="Lai Q."/>
            <person name="Shao Z."/>
        </authorList>
    </citation>
    <scope>NUCLEOTIDE SEQUENCE [LARGE SCALE GENOMIC DNA]</scope>
    <source>
        <strain evidence="9 10">R8-17</strain>
    </source>
</reference>
<organism evidence="9 10">
    <name type="scientific">Thalassospira profundimaris</name>
    <dbReference type="NCBI Taxonomy" id="502049"/>
    <lineage>
        <taxon>Bacteria</taxon>
        <taxon>Pseudomonadati</taxon>
        <taxon>Pseudomonadota</taxon>
        <taxon>Alphaproteobacteria</taxon>
        <taxon>Rhodospirillales</taxon>
        <taxon>Thalassospiraceae</taxon>
        <taxon>Thalassospira</taxon>
    </lineage>
</organism>
<keyword evidence="2 7" id="KW-0813">Transport</keyword>
<protein>
    <submittedName>
        <fullName evidence="9">ABC transporter permease</fullName>
    </submittedName>
</protein>
<keyword evidence="4 7" id="KW-0812">Transmembrane</keyword>
<gene>
    <name evidence="9" type="ORF">TH6_14370</name>
</gene>
<dbReference type="RefSeq" id="WP_062957491.1">
    <property type="nucleotide sequence ID" value="NZ_JPWB01000006.1"/>
</dbReference>
<dbReference type="PANTHER" id="PTHR30151">
    <property type="entry name" value="ALKANE SULFONATE ABC TRANSPORTER-RELATED, MEMBRANE SUBUNIT"/>
    <property type="match status" value="1"/>
</dbReference>
<evidence type="ECO:0000256" key="4">
    <source>
        <dbReference type="ARBA" id="ARBA00022692"/>
    </source>
</evidence>
<dbReference type="EMBL" id="JPWB01000006">
    <property type="protein sequence ID" value="RCK20962.1"/>
    <property type="molecule type" value="Genomic_DNA"/>
</dbReference>
<evidence type="ECO:0000313" key="10">
    <source>
        <dbReference type="Proteomes" id="UP000253061"/>
    </source>
</evidence>
<evidence type="ECO:0000256" key="1">
    <source>
        <dbReference type="ARBA" id="ARBA00004651"/>
    </source>
</evidence>
<feature type="transmembrane region" description="Helical" evidence="7">
    <location>
        <begin position="330"/>
        <end position="349"/>
    </location>
</feature>
<dbReference type="Gene3D" id="1.10.3720.10">
    <property type="entry name" value="MetI-like"/>
    <property type="match status" value="2"/>
</dbReference>
<evidence type="ECO:0000313" key="9">
    <source>
        <dbReference type="EMBL" id="RCK20962.1"/>
    </source>
</evidence>
<feature type="transmembrane region" description="Helical" evidence="7">
    <location>
        <begin position="361"/>
        <end position="384"/>
    </location>
</feature>
<name>A0A367V9D3_9PROT</name>
<accession>A0A367V9D3</accession>
<evidence type="ECO:0000256" key="7">
    <source>
        <dbReference type="RuleBase" id="RU363032"/>
    </source>
</evidence>
<feature type="transmembrane region" description="Helical" evidence="7">
    <location>
        <begin position="96"/>
        <end position="115"/>
    </location>
</feature>
<dbReference type="InterPro" id="IPR035906">
    <property type="entry name" value="MetI-like_sf"/>
</dbReference>
<proteinExistence type="inferred from homology"/>
<comment type="similarity">
    <text evidence="7">Belongs to the binding-protein-dependent transport system permease family.</text>
</comment>
<comment type="caution">
    <text evidence="9">The sequence shown here is derived from an EMBL/GenBank/DDBJ whole genome shotgun (WGS) entry which is preliminary data.</text>
</comment>
<dbReference type="InterPro" id="IPR000515">
    <property type="entry name" value="MetI-like"/>
</dbReference>
<feature type="transmembrane region" description="Helical" evidence="7">
    <location>
        <begin position="218"/>
        <end position="239"/>
    </location>
</feature>
<feature type="transmembrane region" description="Helical" evidence="7">
    <location>
        <begin position="487"/>
        <end position="509"/>
    </location>
</feature>